<feature type="non-terminal residue" evidence="6">
    <location>
        <position position="213"/>
    </location>
</feature>
<dbReference type="STRING" id="6689.A0A3R7QIK5"/>
<evidence type="ECO:0000256" key="1">
    <source>
        <dbReference type="ARBA" id="ARBA00022690"/>
    </source>
</evidence>
<feature type="compositionally biased region" description="Basic and acidic residues" evidence="4">
    <location>
        <begin position="152"/>
        <end position="166"/>
    </location>
</feature>
<feature type="region of interest" description="Disordered" evidence="4">
    <location>
        <begin position="1"/>
        <end position="32"/>
    </location>
</feature>
<feature type="compositionally biased region" description="Basic and acidic residues" evidence="4">
    <location>
        <begin position="191"/>
        <end position="213"/>
    </location>
</feature>
<dbReference type="InterPro" id="IPR050098">
    <property type="entry name" value="TFPI/VKTCI-like"/>
</dbReference>
<protein>
    <recommendedName>
        <fullName evidence="5">BPTI/Kunitz inhibitor domain-containing protein</fullName>
    </recommendedName>
</protein>
<organism evidence="6 7">
    <name type="scientific">Penaeus vannamei</name>
    <name type="common">Whiteleg shrimp</name>
    <name type="synonym">Litopenaeus vannamei</name>
    <dbReference type="NCBI Taxonomy" id="6689"/>
    <lineage>
        <taxon>Eukaryota</taxon>
        <taxon>Metazoa</taxon>
        <taxon>Ecdysozoa</taxon>
        <taxon>Arthropoda</taxon>
        <taxon>Crustacea</taxon>
        <taxon>Multicrustacea</taxon>
        <taxon>Malacostraca</taxon>
        <taxon>Eumalacostraca</taxon>
        <taxon>Eucarida</taxon>
        <taxon>Decapoda</taxon>
        <taxon>Dendrobranchiata</taxon>
        <taxon>Penaeoidea</taxon>
        <taxon>Penaeidae</taxon>
        <taxon>Penaeus</taxon>
    </lineage>
</organism>
<keyword evidence="1" id="KW-0646">Protease inhibitor</keyword>
<keyword evidence="7" id="KW-1185">Reference proteome</keyword>
<evidence type="ECO:0000256" key="2">
    <source>
        <dbReference type="ARBA" id="ARBA00022900"/>
    </source>
</evidence>
<dbReference type="InterPro" id="IPR020901">
    <property type="entry name" value="Prtase_inh_Kunz-CS"/>
</dbReference>
<dbReference type="SUPFAM" id="SSF57362">
    <property type="entry name" value="BPTI-like"/>
    <property type="match status" value="1"/>
</dbReference>
<reference evidence="6 7" key="2">
    <citation type="submission" date="2019-01" db="EMBL/GenBank/DDBJ databases">
        <title>The decoding of complex shrimp genome reveals the adaptation for benthos swimmer, frequently molting mechanism and breeding impact on genome.</title>
        <authorList>
            <person name="Sun Y."/>
            <person name="Gao Y."/>
            <person name="Yu Y."/>
        </authorList>
    </citation>
    <scope>NUCLEOTIDE SEQUENCE [LARGE SCALE GENOMIC DNA]</scope>
    <source>
        <tissue evidence="6">Muscle</tissue>
    </source>
</reference>
<keyword evidence="2" id="KW-0722">Serine protease inhibitor</keyword>
<evidence type="ECO:0000256" key="4">
    <source>
        <dbReference type="SAM" id="MobiDB-lite"/>
    </source>
</evidence>
<proteinExistence type="predicted"/>
<dbReference type="GO" id="GO:0004867">
    <property type="term" value="F:serine-type endopeptidase inhibitor activity"/>
    <property type="evidence" value="ECO:0007669"/>
    <property type="project" value="UniProtKB-KW"/>
</dbReference>
<dbReference type="PANTHER" id="PTHR10083:SF328">
    <property type="entry name" value="TISSUE FACTOR PATHWAY INHIBITOR"/>
    <property type="match status" value="1"/>
</dbReference>
<dbReference type="AlphaFoldDB" id="A0A3R7QIK5"/>
<dbReference type="Proteomes" id="UP000283509">
    <property type="component" value="Unassembled WGS sequence"/>
</dbReference>
<dbReference type="EMBL" id="QCYY01001161">
    <property type="protein sequence ID" value="ROT80045.1"/>
    <property type="molecule type" value="Genomic_DNA"/>
</dbReference>
<dbReference type="OrthoDB" id="4473401at2759"/>
<gene>
    <name evidence="6" type="ORF">C7M84_001205</name>
</gene>
<feature type="domain" description="BPTI/Kunitz inhibitor" evidence="5">
    <location>
        <begin position="45"/>
        <end position="95"/>
    </location>
</feature>
<dbReference type="PRINTS" id="PR00759">
    <property type="entry name" value="BASICPTASE"/>
</dbReference>
<sequence>MKAKKNDKNGGEGRMEEHGETPRPEKFSLPPHVAGTNGMVGVSRCQQPPETGPCRASFLMWAYNASSGTCVTFTYGGCLGNENNFKTEHQCSAACPDEVPCPEDASKVCRVSETSCRNASCPGDELAACRVTPCTCDVSFVSEDGEEVDCHKAVDAADGPEGRGSDIDLADGSGGMKPTEASRAGDSGDGGAREKDNLERDKAKNKAMVDEEE</sequence>
<feature type="region of interest" description="Disordered" evidence="4">
    <location>
        <begin position="152"/>
        <end position="213"/>
    </location>
</feature>
<dbReference type="GO" id="GO:0005615">
    <property type="term" value="C:extracellular space"/>
    <property type="evidence" value="ECO:0007669"/>
    <property type="project" value="TreeGrafter"/>
</dbReference>
<dbReference type="SMART" id="SM00131">
    <property type="entry name" value="KU"/>
    <property type="match status" value="1"/>
</dbReference>
<dbReference type="PROSITE" id="PS00280">
    <property type="entry name" value="BPTI_KUNITZ_1"/>
    <property type="match status" value="1"/>
</dbReference>
<evidence type="ECO:0000313" key="7">
    <source>
        <dbReference type="Proteomes" id="UP000283509"/>
    </source>
</evidence>
<evidence type="ECO:0000313" key="6">
    <source>
        <dbReference type="EMBL" id="ROT80045.1"/>
    </source>
</evidence>
<dbReference type="CDD" id="cd00109">
    <property type="entry name" value="Kunitz-type"/>
    <property type="match status" value="1"/>
</dbReference>
<comment type="caution">
    <text evidence="6">The sequence shown here is derived from an EMBL/GenBank/DDBJ whole genome shotgun (WGS) entry which is preliminary data.</text>
</comment>
<reference evidence="6 7" key="1">
    <citation type="submission" date="2018-04" db="EMBL/GenBank/DDBJ databases">
        <authorList>
            <person name="Zhang X."/>
            <person name="Yuan J."/>
            <person name="Li F."/>
            <person name="Xiang J."/>
        </authorList>
    </citation>
    <scope>NUCLEOTIDE SEQUENCE [LARGE SCALE GENOMIC DNA]</scope>
    <source>
        <tissue evidence="6">Muscle</tissue>
    </source>
</reference>
<dbReference type="InterPro" id="IPR036880">
    <property type="entry name" value="Kunitz_BPTI_sf"/>
</dbReference>
<dbReference type="FunFam" id="4.10.410.10:FF:000020">
    <property type="entry name" value="Collagen, type VI, alpha 3"/>
    <property type="match status" value="1"/>
</dbReference>
<name>A0A3R7QIK5_PENVA</name>
<dbReference type="PANTHER" id="PTHR10083">
    <property type="entry name" value="KUNITZ-TYPE PROTEASE INHIBITOR-RELATED"/>
    <property type="match status" value="1"/>
</dbReference>
<feature type="compositionally biased region" description="Basic and acidic residues" evidence="4">
    <location>
        <begin position="1"/>
        <end position="26"/>
    </location>
</feature>
<dbReference type="InterPro" id="IPR002223">
    <property type="entry name" value="Kunitz_BPTI"/>
</dbReference>
<evidence type="ECO:0000256" key="3">
    <source>
        <dbReference type="ARBA" id="ARBA00023157"/>
    </source>
</evidence>
<dbReference type="Gene3D" id="4.10.410.10">
    <property type="entry name" value="Pancreatic trypsin inhibitor Kunitz domain"/>
    <property type="match status" value="1"/>
</dbReference>
<accession>A0A3R7QIK5</accession>
<dbReference type="Pfam" id="PF00014">
    <property type="entry name" value="Kunitz_BPTI"/>
    <property type="match status" value="1"/>
</dbReference>
<evidence type="ECO:0000259" key="5">
    <source>
        <dbReference type="PROSITE" id="PS50279"/>
    </source>
</evidence>
<dbReference type="PROSITE" id="PS50279">
    <property type="entry name" value="BPTI_KUNITZ_2"/>
    <property type="match status" value="1"/>
</dbReference>
<keyword evidence="3" id="KW-1015">Disulfide bond</keyword>